<sequence length="434" mass="48870">MTNENKDKTESLVESMLINQTSTEISDAWKTVSVGKPTTEILDAWKTATSLRKPITEILDTWKTVTSVGKPTTDILDAWKTATSVSEPMTEILDAWKTATSVRKPITEVLEAWKTATSVRKPITEILDTWKTASVGKSITGISTALSTTSNKISSVKFSKNLVVPIQTLNQFYSNVDNKSANKIFKGISPDDYSIKSNIENNKFNTIIVKSSGKEEIPVKSFVSTVGATDLLESISKNEAVSFYLHLADYPMLGGEHEVGRRIIEQLDTVKTISLEKNIKLFRARPRDKKKRPIPYTQPEMFSAPFGLSKQGRYNVVGQGELYTCDNKEIAIRECVKDKDTTVDVIEWELIEPVKMIDLTNKKHPLVEFCTYSLESSSGLDYLVPNFIAQCAKSKGITGIVYRSKFNDDVYNYVFFDYQYNWFRLVSLYELLSA</sequence>
<feature type="domain" description="RES" evidence="1">
    <location>
        <begin position="296"/>
        <end position="417"/>
    </location>
</feature>
<dbReference type="InterPro" id="IPR014914">
    <property type="entry name" value="RES_dom"/>
</dbReference>
<dbReference type="RefSeq" id="WP_127739878.1">
    <property type="nucleotide sequence ID" value="NZ_CAJCKN010000005.1"/>
</dbReference>
<reference evidence="2 3" key="1">
    <citation type="submission" date="2019-01" db="EMBL/GenBank/DDBJ databases">
        <title>Bacillus sp. M5HDSG1-1, whole genome shotgun sequence.</title>
        <authorList>
            <person name="Tuo L."/>
        </authorList>
    </citation>
    <scope>NUCLEOTIDE SEQUENCE [LARGE SCALE GENOMIC DNA]</scope>
    <source>
        <strain evidence="2 3">M5HDSG1-1</strain>
    </source>
</reference>
<comment type="caution">
    <text evidence="2">The sequence shown here is derived from an EMBL/GenBank/DDBJ whole genome shotgun (WGS) entry which is preliminary data.</text>
</comment>
<evidence type="ECO:0000313" key="3">
    <source>
        <dbReference type="Proteomes" id="UP000288024"/>
    </source>
</evidence>
<protein>
    <submittedName>
        <fullName evidence="2">RES domain-containing protein</fullName>
    </submittedName>
</protein>
<evidence type="ECO:0000259" key="1">
    <source>
        <dbReference type="Pfam" id="PF08808"/>
    </source>
</evidence>
<accession>A0A3S2TVL6</accession>
<dbReference type="EMBL" id="RZTZ01000009">
    <property type="protein sequence ID" value="RVT59482.1"/>
    <property type="molecule type" value="Genomic_DNA"/>
</dbReference>
<dbReference type="Proteomes" id="UP000288024">
    <property type="component" value="Unassembled WGS sequence"/>
</dbReference>
<proteinExistence type="predicted"/>
<keyword evidence="3" id="KW-1185">Reference proteome</keyword>
<dbReference type="AlphaFoldDB" id="A0A3S2TVL6"/>
<dbReference type="GeneID" id="87619141"/>
<evidence type="ECO:0000313" key="2">
    <source>
        <dbReference type="EMBL" id="RVT59482.1"/>
    </source>
</evidence>
<organism evidence="2 3">
    <name type="scientific">Niallia taxi</name>
    <dbReference type="NCBI Taxonomy" id="2499688"/>
    <lineage>
        <taxon>Bacteria</taxon>
        <taxon>Bacillati</taxon>
        <taxon>Bacillota</taxon>
        <taxon>Bacilli</taxon>
        <taxon>Bacillales</taxon>
        <taxon>Bacillaceae</taxon>
        <taxon>Niallia</taxon>
    </lineage>
</organism>
<dbReference type="Pfam" id="PF08808">
    <property type="entry name" value="RES"/>
    <property type="match status" value="1"/>
</dbReference>
<gene>
    <name evidence="2" type="ORF">EM808_19500</name>
</gene>
<name>A0A3S2TVL6_9BACI</name>